<dbReference type="InterPro" id="IPR002903">
    <property type="entry name" value="RsmH"/>
</dbReference>
<gene>
    <name evidence="6" type="ORF">ACAT0790_LOCUS61834</name>
</gene>
<dbReference type="PANTHER" id="PTHR11265:SF0">
    <property type="entry name" value="12S RRNA N4-METHYLCYTIDINE METHYLTRANSFERASE"/>
    <property type="match status" value="1"/>
</dbReference>
<evidence type="ECO:0000313" key="6">
    <source>
        <dbReference type="EMBL" id="CAD9185060.1"/>
    </source>
</evidence>
<reference evidence="6" key="1">
    <citation type="submission" date="2021-01" db="EMBL/GenBank/DDBJ databases">
        <authorList>
            <person name="Corre E."/>
            <person name="Pelletier E."/>
            <person name="Niang G."/>
            <person name="Scheremetjew M."/>
            <person name="Finn R."/>
            <person name="Kale V."/>
            <person name="Holt S."/>
            <person name="Cochrane G."/>
            <person name="Meng A."/>
            <person name="Brown T."/>
            <person name="Cohen L."/>
        </authorList>
    </citation>
    <scope>NUCLEOTIDE SEQUENCE</scope>
    <source>
        <strain evidence="6">OF101</strain>
    </source>
</reference>
<evidence type="ECO:0000256" key="4">
    <source>
        <dbReference type="ARBA" id="ARBA00022691"/>
    </source>
</evidence>
<dbReference type="EMBL" id="HBGE01103750">
    <property type="protein sequence ID" value="CAD9185060.1"/>
    <property type="molecule type" value="Transcribed_RNA"/>
</dbReference>
<proteinExistence type="inferred from homology"/>
<keyword evidence="3" id="KW-0808">Transferase</keyword>
<dbReference type="Pfam" id="PF01795">
    <property type="entry name" value="Methyltransf_5"/>
    <property type="match status" value="1"/>
</dbReference>
<sequence>MDPEAVEKGRAMESDRRFRMHHASFSSMAGVPELRGDEEAEEDRAEEDVGPGTAFEGAAAGVFFDLGISSPQLDGERGFRPEQDAELDMRFDTTRGRPVWRWLRKASREQMAYVFRELGGEDASAAQRIADAVALVRGADGRGVPKRTREFADLVQRAKGGKEYQAMHPAKLAFQALRIHVNREFDELRDGMAAALRLLRGEARMGLITWKHKECSIVIDFFRRHECARPDHPVLQWYEREAKGRGGARLKPRWGLLQEDPIRPTAAELKVNSRARSAVLHLFRKRRALLLPQLEAVAYGILGWPRQEAAGAAEAAEAQGATVPGEEEGAAAAAGRKRRRREAAQAEVGAAAAA</sequence>
<dbReference type="AlphaFoldDB" id="A0A7S1S5C6"/>
<dbReference type="InterPro" id="IPR023397">
    <property type="entry name" value="SAM-dep_MeTrfase_MraW_recog"/>
</dbReference>
<dbReference type="Gene3D" id="1.10.150.170">
    <property type="entry name" value="Putative methyltransferase TM0872, insert domain"/>
    <property type="match status" value="1"/>
</dbReference>
<accession>A0A7S1S5C6</accession>
<keyword evidence="2" id="KW-0489">Methyltransferase</keyword>
<evidence type="ECO:0000256" key="1">
    <source>
        <dbReference type="ARBA" id="ARBA00010396"/>
    </source>
</evidence>
<keyword evidence="4" id="KW-0949">S-adenosyl-L-methionine</keyword>
<feature type="compositionally biased region" description="Low complexity" evidence="5">
    <location>
        <begin position="345"/>
        <end position="354"/>
    </location>
</feature>
<dbReference type="PANTHER" id="PTHR11265">
    <property type="entry name" value="S-ADENOSYL-METHYLTRANSFERASE MRAW"/>
    <property type="match status" value="1"/>
</dbReference>
<protein>
    <submittedName>
        <fullName evidence="6">Uncharacterized protein</fullName>
    </submittedName>
</protein>
<evidence type="ECO:0000256" key="5">
    <source>
        <dbReference type="SAM" id="MobiDB-lite"/>
    </source>
</evidence>
<feature type="region of interest" description="Disordered" evidence="5">
    <location>
        <begin position="314"/>
        <end position="354"/>
    </location>
</feature>
<feature type="region of interest" description="Disordered" evidence="5">
    <location>
        <begin position="1"/>
        <end position="50"/>
    </location>
</feature>
<dbReference type="SUPFAM" id="SSF53335">
    <property type="entry name" value="S-adenosyl-L-methionine-dependent methyltransferases"/>
    <property type="match status" value="1"/>
</dbReference>
<evidence type="ECO:0000256" key="2">
    <source>
        <dbReference type="ARBA" id="ARBA00022603"/>
    </source>
</evidence>
<name>A0A7S1S5C6_ALECA</name>
<dbReference type="Gene3D" id="3.40.50.150">
    <property type="entry name" value="Vaccinia Virus protein VP39"/>
    <property type="match status" value="1"/>
</dbReference>
<dbReference type="PIRSF" id="PIRSF004486">
    <property type="entry name" value="MraW"/>
    <property type="match status" value="1"/>
</dbReference>
<dbReference type="GO" id="GO:0071424">
    <property type="term" value="F:rRNA (cytosine-N4-)-methyltransferase activity"/>
    <property type="evidence" value="ECO:0007669"/>
    <property type="project" value="TreeGrafter"/>
</dbReference>
<dbReference type="InterPro" id="IPR029063">
    <property type="entry name" value="SAM-dependent_MTases_sf"/>
</dbReference>
<dbReference type="SUPFAM" id="SSF81799">
    <property type="entry name" value="Putative methyltransferase TM0872, insert domain"/>
    <property type="match status" value="1"/>
</dbReference>
<organism evidence="6">
    <name type="scientific">Alexandrium catenella</name>
    <name type="common">Red tide dinoflagellate</name>
    <name type="synonym">Gonyaulax catenella</name>
    <dbReference type="NCBI Taxonomy" id="2925"/>
    <lineage>
        <taxon>Eukaryota</taxon>
        <taxon>Sar</taxon>
        <taxon>Alveolata</taxon>
        <taxon>Dinophyceae</taxon>
        <taxon>Gonyaulacales</taxon>
        <taxon>Pyrocystaceae</taxon>
        <taxon>Alexandrium</taxon>
    </lineage>
</organism>
<evidence type="ECO:0000256" key="3">
    <source>
        <dbReference type="ARBA" id="ARBA00022679"/>
    </source>
</evidence>
<feature type="compositionally biased region" description="Basic and acidic residues" evidence="5">
    <location>
        <begin position="1"/>
        <end position="17"/>
    </location>
</feature>
<dbReference type="GO" id="GO:0005737">
    <property type="term" value="C:cytoplasm"/>
    <property type="evidence" value="ECO:0007669"/>
    <property type="project" value="TreeGrafter"/>
</dbReference>
<feature type="compositionally biased region" description="Acidic residues" evidence="5">
    <location>
        <begin position="36"/>
        <end position="49"/>
    </location>
</feature>
<dbReference type="GO" id="GO:0070475">
    <property type="term" value="P:rRNA base methylation"/>
    <property type="evidence" value="ECO:0007669"/>
    <property type="project" value="TreeGrafter"/>
</dbReference>
<comment type="similarity">
    <text evidence="1">Belongs to the methyltransferase superfamily. RsmH family.</text>
</comment>